<keyword evidence="1" id="KW-1133">Transmembrane helix</keyword>
<proteinExistence type="predicted"/>
<dbReference type="Proteomes" id="UP000886722">
    <property type="component" value="Unassembled WGS sequence"/>
</dbReference>
<keyword evidence="1" id="KW-0812">Transmembrane</keyword>
<sequence>MNRNKTVSLMTFAVALLLFSSCRTGRQVVVVEARDSVRVEERVREIKVTDTLFVEVPAQSAERTTADSTSHLENDYAVSDARVNPDGSLSHSLETKPRTDTLSREVGVQVRDSIIYREKVVPKIVPVEKELNWFTQMRIWLGNIMLVLIAGAVAWTATRLFLKK</sequence>
<keyword evidence="1" id="KW-0472">Membrane</keyword>
<evidence type="ECO:0008006" key="4">
    <source>
        <dbReference type="Google" id="ProtNLM"/>
    </source>
</evidence>
<evidence type="ECO:0000313" key="3">
    <source>
        <dbReference type="Proteomes" id="UP000886722"/>
    </source>
</evidence>
<feature type="transmembrane region" description="Helical" evidence="1">
    <location>
        <begin position="139"/>
        <end position="162"/>
    </location>
</feature>
<comment type="caution">
    <text evidence="2">The sequence shown here is derived from an EMBL/GenBank/DDBJ whole genome shotgun (WGS) entry which is preliminary data.</text>
</comment>
<reference evidence="2" key="1">
    <citation type="submission" date="2020-10" db="EMBL/GenBank/DDBJ databases">
        <authorList>
            <person name="Gilroy R."/>
        </authorList>
    </citation>
    <scope>NUCLEOTIDE SEQUENCE</scope>
    <source>
        <strain evidence="2">21143</strain>
    </source>
</reference>
<dbReference type="EMBL" id="DVKT01000045">
    <property type="protein sequence ID" value="HIT39523.1"/>
    <property type="molecule type" value="Genomic_DNA"/>
</dbReference>
<gene>
    <name evidence="2" type="ORF">IAD06_05745</name>
</gene>
<protein>
    <recommendedName>
        <fullName evidence="4">Lipoprotein</fullName>
    </recommendedName>
</protein>
<organism evidence="2 3">
    <name type="scientific">Candidatus Caccoplasma intestinavium</name>
    <dbReference type="NCBI Taxonomy" id="2840716"/>
    <lineage>
        <taxon>Bacteria</taxon>
        <taxon>Pseudomonadati</taxon>
        <taxon>Bacteroidota</taxon>
        <taxon>Bacteroidia</taxon>
        <taxon>Bacteroidales</taxon>
        <taxon>Bacteroidaceae</taxon>
        <taxon>Bacteroidaceae incertae sedis</taxon>
        <taxon>Candidatus Caccoplasma</taxon>
    </lineage>
</organism>
<dbReference type="PROSITE" id="PS51257">
    <property type="entry name" value="PROKAR_LIPOPROTEIN"/>
    <property type="match status" value="1"/>
</dbReference>
<evidence type="ECO:0000313" key="2">
    <source>
        <dbReference type="EMBL" id="HIT39523.1"/>
    </source>
</evidence>
<reference evidence="2" key="2">
    <citation type="journal article" date="2021" name="PeerJ">
        <title>Extensive microbial diversity within the chicken gut microbiome revealed by metagenomics and culture.</title>
        <authorList>
            <person name="Gilroy R."/>
            <person name="Ravi A."/>
            <person name="Getino M."/>
            <person name="Pursley I."/>
            <person name="Horton D.L."/>
            <person name="Alikhan N.F."/>
            <person name="Baker D."/>
            <person name="Gharbi K."/>
            <person name="Hall N."/>
            <person name="Watson M."/>
            <person name="Adriaenssens E.M."/>
            <person name="Foster-Nyarko E."/>
            <person name="Jarju S."/>
            <person name="Secka A."/>
            <person name="Antonio M."/>
            <person name="Oren A."/>
            <person name="Chaudhuri R.R."/>
            <person name="La Ragione R."/>
            <person name="Hildebrand F."/>
            <person name="Pallen M.J."/>
        </authorList>
    </citation>
    <scope>NUCLEOTIDE SEQUENCE</scope>
    <source>
        <strain evidence="2">21143</strain>
    </source>
</reference>
<accession>A0A9D1KCK3</accession>
<dbReference type="AlphaFoldDB" id="A0A9D1KCK3"/>
<evidence type="ECO:0000256" key="1">
    <source>
        <dbReference type="SAM" id="Phobius"/>
    </source>
</evidence>
<name>A0A9D1KCK3_9BACT</name>